<proteinExistence type="predicted"/>
<feature type="region of interest" description="Disordered" evidence="1">
    <location>
        <begin position="1"/>
        <end position="29"/>
    </location>
</feature>
<organism evidence="2 3">
    <name type="scientific">Heterocephalus glaber</name>
    <name type="common">Naked mole rat</name>
    <dbReference type="NCBI Taxonomy" id="10181"/>
    <lineage>
        <taxon>Eukaryota</taxon>
        <taxon>Metazoa</taxon>
        <taxon>Chordata</taxon>
        <taxon>Craniata</taxon>
        <taxon>Vertebrata</taxon>
        <taxon>Euteleostomi</taxon>
        <taxon>Mammalia</taxon>
        <taxon>Eutheria</taxon>
        <taxon>Euarchontoglires</taxon>
        <taxon>Glires</taxon>
        <taxon>Rodentia</taxon>
        <taxon>Hystricomorpha</taxon>
        <taxon>Bathyergidae</taxon>
        <taxon>Heterocephalus</taxon>
    </lineage>
</organism>
<dbReference type="Proteomes" id="UP000006813">
    <property type="component" value="Unassembled WGS sequence"/>
</dbReference>
<gene>
    <name evidence="2" type="ORF">GW7_10786</name>
</gene>
<sequence>MVLRDDVSARRAKKGRQGGTKPRLMQENSKDLQELSCHKGRFRELGAVEAALGHQGNQTNSGNNSGSPEAGLQHGADIKKMR</sequence>
<dbReference type="InParanoid" id="G5BX60"/>
<accession>G5BX60</accession>
<feature type="region of interest" description="Disordered" evidence="1">
    <location>
        <begin position="50"/>
        <end position="82"/>
    </location>
</feature>
<evidence type="ECO:0000313" key="2">
    <source>
        <dbReference type="EMBL" id="EHB13871.1"/>
    </source>
</evidence>
<evidence type="ECO:0000313" key="3">
    <source>
        <dbReference type="Proteomes" id="UP000006813"/>
    </source>
</evidence>
<protein>
    <submittedName>
        <fullName evidence="2">Uncharacterized protein</fullName>
    </submittedName>
</protein>
<dbReference type="AlphaFoldDB" id="G5BX60"/>
<name>G5BX60_HETGA</name>
<feature type="compositionally biased region" description="Low complexity" evidence="1">
    <location>
        <begin position="53"/>
        <end position="67"/>
    </location>
</feature>
<reference evidence="2 3" key="1">
    <citation type="journal article" date="2011" name="Nature">
        <title>Genome sequencing reveals insights into physiology and longevity of the naked mole rat.</title>
        <authorList>
            <person name="Kim E.B."/>
            <person name="Fang X."/>
            <person name="Fushan A.A."/>
            <person name="Huang Z."/>
            <person name="Lobanov A.V."/>
            <person name="Han L."/>
            <person name="Marino S.M."/>
            <person name="Sun X."/>
            <person name="Turanov A.A."/>
            <person name="Yang P."/>
            <person name="Yim S.H."/>
            <person name="Zhao X."/>
            <person name="Kasaikina M.V."/>
            <person name="Stoletzki N."/>
            <person name="Peng C."/>
            <person name="Polak P."/>
            <person name="Xiong Z."/>
            <person name="Kiezun A."/>
            <person name="Zhu Y."/>
            <person name="Chen Y."/>
            <person name="Kryukov G.V."/>
            <person name="Zhang Q."/>
            <person name="Peshkin L."/>
            <person name="Yang L."/>
            <person name="Bronson R.T."/>
            <person name="Buffenstein R."/>
            <person name="Wang B."/>
            <person name="Han C."/>
            <person name="Li Q."/>
            <person name="Chen L."/>
            <person name="Zhao W."/>
            <person name="Sunyaev S.R."/>
            <person name="Park T.J."/>
            <person name="Zhang G."/>
            <person name="Wang J."/>
            <person name="Gladyshev V.N."/>
        </authorList>
    </citation>
    <scope>NUCLEOTIDE SEQUENCE [LARGE SCALE GENOMIC DNA]</scope>
</reference>
<evidence type="ECO:0000256" key="1">
    <source>
        <dbReference type="SAM" id="MobiDB-lite"/>
    </source>
</evidence>
<dbReference type="EMBL" id="JH172318">
    <property type="protein sequence ID" value="EHB13871.1"/>
    <property type="molecule type" value="Genomic_DNA"/>
</dbReference>